<proteinExistence type="predicted"/>
<name>A0A381WY44_9ZZZZ</name>
<evidence type="ECO:0000313" key="2">
    <source>
        <dbReference type="EMBL" id="SVA56873.1"/>
    </source>
</evidence>
<dbReference type="PROSITE" id="PS50828">
    <property type="entry name" value="SMR"/>
    <property type="match status" value="1"/>
</dbReference>
<sequence length="100" mass="10991">MPYQNPQESTLFKKLSVPSEIHLRKDKVIPAIQRLESYIKDATNAGMKEIRVIHGRTGSGDMRRAVHELLNVHPDVESYYPAPPAEGGPGATIAVLVSSL</sequence>
<dbReference type="AlphaFoldDB" id="A0A381WY44"/>
<gene>
    <name evidence="2" type="ORF">METZ01_LOCUS109727</name>
</gene>
<dbReference type="SUPFAM" id="SSF160443">
    <property type="entry name" value="SMR domain-like"/>
    <property type="match status" value="1"/>
</dbReference>
<dbReference type="InterPro" id="IPR036063">
    <property type="entry name" value="Smr_dom_sf"/>
</dbReference>
<dbReference type="EMBL" id="UINC01013118">
    <property type="protein sequence ID" value="SVA56873.1"/>
    <property type="molecule type" value="Genomic_DNA"/>
</dbReference>
<dbReference type="InterPro" id="IPR002625">
    <property type="entry name" value="Smr_dom"/>
</dbReference>
<dbReference type="Pfam" id="PF01713">
    <property type="entry name" value="Smr"/>
    <property type="match status" value="1"/>
</dbReference>
<organism evidence="2">
    <name type="scientific">marine metagenome</name>
    <dbReference type="NCBI Taxonomy" id="408172"/>
    <lineage>
        <taxon>unclassified sequences</taxon>
        <taxon>metagenomes</taxon>
        <taxon>ecological metagenomes</taxon>
    </lineage>
</organism>
<accession>A0A381WY44</accession>
<dbReference type="SMART" id="SM00463">
    <property type="entry name" value="SMR"/>
    <property type="match status" value="1"/>
</dbReference>
<protein>
    <recommendedName>
        <fullName evidence="1">Smr domain-containing protein</fullName>
    </recommendedName>
</protein>
<dbReference type="Gene3D" id="3.30.1370.110">
    <property type="match status" value="1"/>
</dbReference>
<evidence type="ECO:0000259" key="1">
    <source>
        <dbReference type="PROSITE" id="PS50828"/>
    </source>
</evidence>
<feature type="domain" description="Smr" evidence="1">
    <location>
        <begin position="31"/>
        <end position="97"/>
    </location>
</feature>
<reference evidence="2" key="1">
    <citation type="submission" date="2018-05" db="EMBL/GenBank/DDBJ databases">
        <authorList>
            <person name="Lanie J.A."/>
            <person name="Ng W.-L."/>
            <person name="Kazmierczak K.M."/>
            <person name="Andrzejewski T.M."/>
            <person name="Davidsen T.M."/>
            <person name="Wayne K.J."/>
            <person name="Tettelin H."/>
            <person name="Glass J.I."/>
            <person name="Rusch D."/>
            <person name="Podicherti R."/>
            <person name="Tsui H.-C.T."/>
            <person name="Winkler M.E."/>
        </authorList>
    </citation>
    <scope>NUCLEOTIDE SEQUENCE</scope>
</reference>